<name>A0ACB9L2Z8_9MYRT</name>
<protein>
    <submittedName>
        <fullName evidence="1">Uncharacterized protein</fullName>
    </submittedName>
</protein>
<dbReference type="EMBL" id="CM042891">
    <property type="protein sequence ID" value="KAI4303796.1"/>
    <property type="molecule type" value="Genomic_DNA"/>
</dbReference>
<keyword evidence="2" id="KW-1185">Reference proteome</keyword>
<accession>A0ACB9L2Z8</accession>
<gene>
    <name evidence="1" type="ORF">MLD38_039389</name>
</gene>
<comment type="caution">
    <text evidence="1">The sequence shown here is derived from an EMBL/GenBank/DDBJ whole genome shotgun (WGS) entry which is preliminary data.</text>
</comment>
<evidence type="ECO:0000313" key="1">
    <source>
        <dbReference type="EMBL" id="KAI4303796.1"/>
    </source>
</evidence>
<evidence type="ECO:0000313" key="2">
    <source>
        <dbReference type="Proteomes" id="UP001057402"/>
    </source>
</evidence>
<proteinExistence type="predicted"/>
<dbReference type="Proteomes" id="UP001057402">
    <property type="component" value="Chromosome 12"/>
</dbReference>
<reference evidence="2" key="1">
    <citation type="journal article" date="2023" name="Front. Plant Sci.">
        <title>Chromosomal-level genome assembly of Melastoma candidum provides insights into trichome evolution.</title>
        <authorList>
            <person name="Zhong Y."/>
            <person name="Wu W."/>
            <person name="Sun C."/>
            <person name="Zou P."/>
            <person name="Liu Y."/>
            <person name="Dai S."/>
            <person name="Zhou R."/>
        </authorList>
    </citation>
    <scope>NUCLEOTIDE SEQUENCE [LARGE SCALE GENOMIC DNA]</scope>
</reference>
<organism evidence="1 2">
    <name type="scientific">Melastoma candidum</name>
    <dbReference type="NCBI Taxonomy" id="119954"/>
    <lineage>
        <taxon>Eukaryota</taxon>
        <taxon>Viridiplantae</taxon>
        <taxon>Streptophyta</taxon>
        <taxon>Embryophyta</taxon>
        <taxon>Tracheophyta</taxon>
        <taxon>Spermatophyta</taxon>
        <taxon>Magnoliopsida</taxon>
        <taxon>eudicotyledons</taxon>
        <taxon>Gunneridae</taxon>
        <taxon>Pentapetalae</taxon>
        <taxon>rosids</taxon>
        <taxon>malvids</taxon>
        <taxon>Myrtales</taxon>
        <taxon>Melastomataceae</taxon>
        <taxon>Melastomatoideae</taxon>
        <taxon>Melastomateae</taxon>
        <taxon>Melastoma</taxon>
    </lineage>
</organism>
<sequence length="692" mass="77071">MNIISTVEPTSLQPPPQPPQPHRPSTSCDLHPNEHFSGFCPSCLFERLSLLDPNSSSDLPAKPHSSSSSLWPFFFRPSSSRKPPNPNNPPSSSGLFPGLRRTKSFSASKNNADTLFSGYFEPQRKSCDVRVRGALCSLFGVDEDGVVLPVIQQGNGDPEASRRSFVGVKEEEEEEEEEGEEIHLTGDYKVVKEDIRELAGEEEGIVLEECNVGGVAAEERVAEPEIVEVPEEGGKEGFLLEEELRSMKDHIDLDLQAKKSSGRDFKDIAGSFRSAASVFSKKWQKWRRKQKEKKQERGSRSVILPVMKPAGRHFRETQSEYAFGRRSCDTDPRFSLDVARFSLDVARMSLDDTRHSFEMPRASWDGHLIGRSSFQRMPTIAAVVEDSPPPARVPRTDMQIPVEMPASINDEEMTPGGSAQTRDYYLDSSTRRRKSLDRSNSIRKTAAAIVAEMDEVKSIKNAKVTPATADHYLQGTGKLTTGDKDSLRDPIPNLNHSNSLQDDCSEMFDLAFRENGPVVRNDNQKGSEAKKSKRWGKGWNIWAFIQRRAGGGHNKDIENDDSYCRPNGMVDRSYSESWQELHNGELNGFNRKVLRSNSSVSYRNSTGGGPLSGMRRNSFEANGKKRRDEFVLERNRSARRSPRDVADTGGPVGIYTTPNGSRRGSVVGVSLKGSSRANSQAHSIAKSILRLY</sequence>